<sequence>MPGSSTNAVHGSANASNESRSESHAAAPGGTRARIPVPDDRAYSMSRFLCDGVEGSTPPGFREAQSQAEAEHRMAAQLHALEAKFNLSGHSGGGPLLATGGDSSGFGV</sequence>
<name>A0A9P8QKW3_9HYPO</name>
<evidence type="ECO:0000313" key="3">
    <source>
        <dbReference type="Proteomes" id="UP000827724"/>
    </source>
</evidence>
<keyword evidence="3" id="KW-1185">Reference proteome</keyword>
<evidence type="ECO:0000256" key="1">
    <source>
        <dbReference type="SAM" id="MobiDB-lite"/>
    </source>
</evidence>
<feature type="region of interest" description="Disordered" evidence="1">
    <location>
        <begin position="1"/>
        <end position="37"/>
    </location>
</feature>
<protein>
    <submittedName>
        <fullName evidence="2">Uncharacterized protein</fullName>
    </submittedName>
</protein>
<gene>
    <name evidence="2" type="ORF">Trco_004499</name>
</gene>
<organism evidence="2 3">
    <name type="scientific">Trichoderma cornu-damae</name>
    <dbReference type="NCBI Taxonomy" id="654480"/>
    <lineage>
        <taxon>Eukaryota</taxon>
        <taxon>Fungi</taxon>
        <taxon>Dikarya</taxon>
        <taxon>Ascomycota</taxon>
        <taxon>Pezizomycotina</taxon>
        <taxon>Sordariomycetes</taxon>
        <taxon>Hypocreomycetidae</taxon>
        <taxon>Hypocreales</taxon>
        <taxon>Hypocreaceae</taxon>
        <taxon>Trichoderma</taxon>
    </lineage>
</organism>
<accession>A0A9P8QKW3</accession>
<dbReference type="Proteomes" id="UP000827724">
    <property type="component" value="Unassembled WGS sequence"/>
</dbReference>
<comment type="caution">
    <text evidence="2">The sequence shown here is derived from an EMBL/GenBank/DDBJ whole genome shotgun (WGS) entry which is preliminary data.</text>
</comment>
<dbReference type="EMBL" id="JAIWOZ010000003">
    <property type="protein sequence ID" value="KAH6608186.1"/>
    <property type="molecule type" value="Genomic_DNA"/>
</dbReference>
<dbReference type="AlphaFoldDB" id="A0A9P8QKW3"/>
<evidence type="ECO:0000313" key="2">
    <source>
        <dbReference type="EMBL" id="KAH6608186.1"/>
    </source>
</evidence>
<feature type="region of interest" description="Disordered" evidence="1">
    <location>
        <begin position="89"/>
        <end position="108"/>
    </location>
</feature>
<proteinExistence type="predicted"/>
<reference evidence="2" key="1">
    <citation type="submission" date="2021-08" db="EMBL/GenBank/DDBJ databases">
        <title>Chromosome-Level Trichoderma cornu-damae using Hi-C Data.</title>
        <authorList>
            <person name="Kim C.S."/>
        </authorList>
    </citation>
    <scope>NUCLEOTIDE SEQUENCE</scope>
    <source>
        <strain evidence="2">KA19-0412C</strain>
    </source>
</reference>